<name>A0A8J7PHG3_9BACT</name>
<dbReference type="SUPFAM" id="SSF56762">
    <property type="entry name" value="HydB/Nqo4-like"/>
    <property type="match status" value="1"/>
</dbReference>
<dbReference type="GO" id="GO:0048038">
    <property type="term" value="F:quinone binding"/>
    <property type="evidence" value="ECO:0007669"/>
    <property type="project" value="InterPro"/>
</dbReference>
<dbReference type="Pfam" id="PF00346">
    <property type="entry name" value="Complex1_49kDa"/>
    <property type="match status" value="1"/>
</dbReference>
<evidence type="ECO:0000313" key="5">
    <source>
        <dbReference type="EMBL" id="MBN8660303.1"/>
    </source>
</evidence>
<dbReference type="SUPFAM" id="SSF143243">
    <property type="entry name" value="Nqo5-like"/>
    <property type="match status" value="1"/>
</dbReference>
<dbReference type="Gene3D" id="1.10.645.10">
    <property type="entry name" value="Cytochrome-c3 Hydrogenase, chain B"/>
    <property type="match status" value="1"/>
</dbReference>
<gene>
    <name evidence="5" type="ORF">J0M35_08085</name>
</gene>
<dbReference type="PANTHER" id="PTHR43485:SF1">
    <property type="entry name" value="FORMATE HYDROGENLYASE SUBUNIT 5-RELATED"/>
    <property type="match status" value="1"/>
</dbReference>
<dbReference type="EMBL" id="JAFLCK010000009">
    <property type="protein sequence ID" value="MBN8660303.1"/>
    <property type="molecule type" value="Genomic_DNA"/>
</dbReference>
<sequence length="496" mass="55020">MKLDKESISLADLKELLGNETHRIGHFTSLDGGQLLALLLDPSQGDKGVKLYEIELENGVNSYPSLTIKHPQLHWFERALFDMFGIIPSGHPRLKHLYLHEPYERNFFPLRRAPLPENFNSPIDRRFHFLEVKGEGIYELPVGPIHAGVIEPGHFRFSCLGETIINLEIQLGYLHRGVEKRLTEVPLKDMHFLAEAVASDTSTANALAHAEAIESLADIEVSERSKYLRSIALEIERLAMHIVDVGGMSTDIGLLGIASAMGRLRGTALGMGDLLTGSRFLRGFIVPGGVRLPVNNGLTKLKGQVARLRHELKEPIAMFLDNQMALERMREVGVLKASLAKEFGMVGPAGRASGQDYDVRRVFSHAAYPHMAPPTVTARDGDILAREMVRIKEIWSTLDTIDRLLDNLPEGETTGADFSKVRLKPDSFAVGIVEAFRGELLHLVATDKEGKVARYAVKHPSFNNWTALAIAIRNNLIADFPLCNKSFSLSYSGNDL</sequence>
<dbReference type="InterPro" id="IPR037232">
    <property type="entry name" value="NADH_quin_OxRdtase_su_C/D-like"/>
</dbReference>
<keyword evidence="2" id="KW-0520">NAD</keyword>
<accession>A0A8J7PHG3</accession>
<protein>
    <submittedName>
        <fullName evidence="5">NADH-quinone oxidoreductase subunit C</fullName>
    </submittedName>
</protein>
<dbReference type="PANTHER" id="PTHR43485">
    <property type="entry name" value="HYDROGENASE-4 COMPONENT G"/>
    <property type="match status" value="1"/>
</dbReference>
<dbReference type="GO" id="GO:0008137">
    <property type="term" value="F:NADH dehydrogenase (ubiquinone) activity"/>
    <property type="evidence" value="ECO:0007669"/>
    <property type="project" value="InterPro"/>
</dbReference>
<evidence type="ECO:0000256" key="1">
    <source>
        <dbReference type="ARBA" id="ARBA00023002"/>
    </source>
</evidence>
<evidence type="ECO:0000256" key="2">
    <source>
        <dbReference type="ARBA" id="ARBA00023027"/>
    </source>
</evidence>
<comment type="caution">
    <text evidence="5">The sequence shown here is derived from an EMBL/GenBank/DDBJ whole genome shotgun (WGS) entry which is preliminary data.</text>
</comment>
<dbReference type="GO" id="GO:0016651">
    <property type="term" value="F:oxidoreductase activity, acting on NAD(P)H"/>
    <property type="evidence" value="ECO:0007669"/>
    <property type="project" value="InterPro"/>
</dbReference>
<dbReference type="Pfam" id="PF00329">
    <property type="entry name" value="Complex1_30kDa"/>
    <property type="match status" value="1"/>
</dbReference>
<dbReference type="InterPro" id="IPR001268">
    <property type="entry name" value="NADH_UbQ_OxRdtase_30kDa_su"/>
</dbReference>
<evidence type="ECO:0000313" key="6">
    <source>
        <dbReference type="Proteomes" id="UP000664277"/>
    </source>
</evidence>
<dbReference type="InterPro" id="IPR052197">
    <property type="entry name" value="ComplexI_49kDa-like"/>
</dbReference>
<keyword evidence="1" id="KW-0560">Oxidoreductase</keyword>
<dbReference type="GO" id="GO:0051287">
    <property type="term" value="F:NAD binding"/>
    <property type="evidence" value="ECO:0007669"/>
    <property type="project" value="InterPro"/>
</dbReference>
<dbReference type="InterPro" id="IPR029014">
    <property type="entry name" value="NiFe-Hase_large"/>
</dbReference>
<dbReference type="AlphaFoldDB" id="A0A8J7PHG3"/>
<evidence type="ECO:0000259" key="4">
    <source>
        <dbReference type="Pfam" id="PF00346"/>
    </source>
</evidence>
<dbReference type="Proteomes" id="UP000664277">
    <property type="component" value="Unassembled WGS sequence"/>
</dbReference>
<organism evidence="5 6">
    <name type="scientific">Candidatus Obscuribacter phosphatis</name>
    <dbReference type="NCBI Taxonomy" id="1906157"/>
    <lineage>
        <taxon>Bacteria</taxon>
        <taxon>Bacillati</taxon>
        <taxon>Candidatus Melainabacteria</taxon>
        <taxon>Candidatus Obscuribacterales</taxon>
        <taxon>Candidatus Obscuribacteraceae</taxon>
        <taxon>Candidatus Obscuribacter</taxon>
    </lineage>
</organism>
<proteinExistence type="predicted"/>
<reference evidence="5" key="1">
    <citation type="submission" date="2021-02" db="EMBL/GenBank/DDBJ databases">
        <title>Genome-Resolved Metagenomics of a Microbial Community Performing Photosynthetic Biological Nutrient Removal.</title>
        <authorList>
            <person name="Mcdaniel E.A."/>
        </authorList>
    </citation>
    <scope>NUCLEOTIDE SEQUENCE</scope>
    <source>
        <strain evidence="5">UWPOB_OBS1</strain>
    </source>
</reference>
<dbReference type="Gene3D" id="3.30.460.80">
    <property type="entry name" value="NADH:ubiquinone oxidoreductase, 30kDa subunit"/>
    <property type="match status" value="1"/>
</dbReference>
<feature type="domain" description="NADH:ubiquinone oxidoreductase 30kDa subunit" evidence="3">
    <location>
        <begin position="54"/>
        <end position="112"/>
    </location>
</feature>
<evidence type="ECO:0000259" key="3">
    <source>
        <dbReference type="Pfam" id="PF00329"/>
    </source>
</evidence>
<dbReference type="InterPro" id="IPR001135">
    <property type="entry name" value="NADH_Q_OxRdtase_suD"/>
</dbReference>
<feature type="domain" description="NADH-quinone oxidoreductase subunit D" evidence="4">
    <location>
        <begin position="251"/>
        <end position="487"/>
    </location>
</feature>